<dbReference type="Proteomes" id="UP001066276">
    <property type="component" value="Chromosome 9"/>
</dbReference>
<keyword evidence="2" id="KW-1185">Reference proteome</keyword>
<evidence type="ECO:0000313" key="1">
    <source>
        <dbReference type="EMBL" id="KAJ1104348.1"/>
    </source>
</evidence>
<organism evidence="1 2">
    <name type="scientific">Pleurodeles waltl</name>
    <name type="common">Iberian ribbed newt</name>
    <dbReference type="NCBI Taxonomy" id="8319"/>
    <lineage>
        <taxon>Eukaryota</taxon>
        <taxon>Metazoa</taxon>
        <taxon>Chordata</taxon>
        <taxon>Craniata</taxon>
        <taxon>Vertebrata</taxon>
        <taxon>Euteleostomi</taxon>
        <taxon>Amphibia</taxon>
        <taxon>Batrachia</taxon>
        <taxon>Caudata</taxon>
        <taxon>Salamandroidea</taxon>
        <taxon>Salamandridae</taxon>
        <taxon>Pleurodelinae</taxon>
        <taxon>Pleurodeles</taxon>
    </lineage>
</organism>
<reference evidence="1" key="1">
    <citation type="journal article" date="2022" name="bioRxiv">
        <title>Sequencing and chromosome-scale assembly of the giantPleurodeles waltlgenome.</title>
        <authorList>
            <person name="Brown T."/>
            <person name="Elewa A."/>
            <person name="Iarovenko S."/>
            <person name="Subramanian E."/>
            <person name="Araus A.J."/>
            <person name="Petzold A."/>
            <person name="Susuki M."/>
            <person name="Suzuki K.-i.T."/>
            <person name="Hayashi T."/>
            <person name="Toyoda A."/>
            <person name="Oliveira C."/>
            <person name="Osipova E."/>
            <person name="Leigh N.D."/>
            <person name="Simon A."/>
            <person name="Yun M.H."/>
        </authorList>
    </citation>
    <scope>NUCLEOTIDE SEQUENCE</scope>
    <source>
        <strain evidence="1">20211129_DDA</strain>
        <tissue evidence="1">Liver</tissue>
    </source>
</reference>
<sequence length="174" mass="20213">MGQGIELTDQQWTMALAQVRHVSRNARLKCTHFNYVHQTYLSPHRLHHMFTEATPRCPRCGHDDATFLHMTWECPEIHSTWRHIMQHVSDIIDVSLTLDPLLCLLGVTKQNKRSKYYMKFVDLALTLFKCMIAMAWKATRPPDVQAWLRVVLRWTTAEVNALDQDRQAQDGDGG</sequence>
<gene>
    <name evidence="1" type="ORF">NDU88_001760</name>
</gene>
<evidence type="ECO:0008006" key="3">
    <source>
        <dbReference type="Google" id="ProtNLM"/>
    </source>
</evidence>
<protein>
    <recommendedName>
        <fullName evidence="3">Reverse transcriptase</fullName>
    </recommendedName>
</protein>
<name>A0AAV7MLB3_PLEWA</name>
<dbReference type="AlphaFoldDB" id="A0AAV7MLB3"/>
<comment type="caution">
    <text evidence="1">The sequence shown here is derived from an EMBL/GenBank/DDBJ whole genome shotgun (WGS) entry which is preliminary data.</text>
</comment>
<proteinExistence type="predicted"/>
<evidence type="ECO:0000313" key="2">
    <source>
        <dbReference type="Proteomes" id="UP001066276"/>
    </source>
</evidence>
<accession>A0AAV7MLB3</accession>
<dbReference type="EMBL" id="JANPWB010000013">
    <property type="protein sequence ID" value="KAJ1104348.1"/>
    <property type="molecule type" value="Genomic_DNA"/>
</dbReference>